<comment type="cofactor">
    <cofactor evidence="1">
        <name>[4Fe-4S] cluster</name>
        <dbReference type="ChEBI" id="CHEBI:49883"/>
    </cofactor>
</comment>
<gene>
    <name evidence="8" type="ORF">CSA25_03975</name>
</gene>
<dbReference type="GO" id="GO:0008137">
    <property type="term" value="F:NADH dehydrogenase (ubiquinone) activity"/>
    <property type="evidence" value="ECO:0007669"/>
    <property type="project" value="InterPro"/>
</dbReference>
<keyword evidence="5" id="KW-0408">Iron</keyword>
<dbReference type="InterPro" id="IPR006137">
    <property type="entry name" value="NADH_UbQ_OxRdtase-like_20kDa"/>
</dbReference>
<dbReference type="EMBL" id="PDTI01000034">
    <property type="protein sequence ID" value="PIE62676.1"/>
    <property type="molecule type" value="Genomic_DNA"/>
</dbReference>
<comment type="similarity">
    <text evidence="2">Belongs to the complex I 20 kDa subunit family.</text>
</comment>
<evidence type="ECO:0000313" key="8">
    <source>
        <dbReference type="EMBL" id="PIE62676.1"/>
    </source>
</evidence>
<evidence type="ECO:0000256" key="4">
    <source>
        <dbReference type="ARBA" id="ARBA00022723"/>
    </source>
</evidence>
<dbReference type="Gene3D" id="3.40.50.12280">
    <property type="match status" value="1"/>
</dbReference>
<dbReference type="GO" id="GO:0046872">
    <property type="term" value="F:metal ion binding"/>
    <property type="evidence" value="ECO:0007669"/>
    <property type="project" value="UniProtKB-KW"/>
</dbReference>
<evidence type="ECO:0000256" key="6">
    <source>
        <dbReference type="ARBA" id="ARBA00023014"/>
    </source>
</evidence>
<evidence type="ECO:0000256" key="1">
    <source>
        <dbReference type="ARBA" id="ARBA00001966"/>
    </source>
</evidence>
<dbReference type="AlphaFoldDB" id="A0A2G6MRV0"/>
<feature type="domain" description="NADH:ubiquinone oxidoreductase-like 20kDa subunit" evidence="7">
    <location>
        <begin position="133"/>
        <end position="242"/>
    </location>
</feature>
<evidence type="ECO:0000259" key="7">
    <source>
        <dbReference type="Pfam" id="PF01058"/>
    </source>
</evidence>
<evidence type="ECO:0000256" key="2">
    <source>
        <dbReference type="ARBA" id="ARBA00009173"/>
    </source>
</evidence>
<dbReference type="Gene3D" id="3.30.70.20">
    <property type="match status" value="1"/>
</dbReference>
<evidence type="ECO:0000313" key="9">
    <source>
        <dbReference type="Proteomes" id="UP000231203"/>
    </source>
</evidence>
<dbReference type="SUPFAM" id="SSF56770">
    <property type="entry name" value="HydA/Nqo6-like"/>
    <property type="match status" value="1"/>
</dbReference>
<dbReference type="SUPFAM" id="SSF54862">
    <property type="entry name" value="4Fe-4S ferredoxins"/>
    <property type="match status" value="1"/>
</dbReference>
<dbReference type="PANTHER" id="PTHR42989">
    <property type="entry name" value="HYDROGENASE-4 COMPONENT I"/>
    <property type="match status" value="1"/>
</dbReference>
<name>A0A2G6MRV0_9BACT</name>
<dbReference type="InterPro" id="IPR052375">
    <property type="entry name" value="Complex_I_20kDa-like"/>
</dbReference>
<organism evidence="8 9">
    <name type="scientific">Desulfobacter postgatei</name>
    <dbReference type="NCBI Taxonomy" id="2293"/>
    <lineage>
        <taxon>Bacteria</taxon>
        <taxon>Pseudomonadati</taxon>
        <taxon>Thermodesulfobacteriota</taxon>
        <taxon>Desulfobacteria</taxon>
        <taxon>Desulfobacterales</taxon>
        <taxon>Desulfobacteraceae</taxon>
        <taxon>Desulfobacter</taxon>
    </lineage>
</organism>
<comment type="caution">
    <text evidence="8">The sequence shown here is derived from an EMBL/GenBank/DDBJ whole genome shotgun (WGS) entry which is preliminary data.</text>
</comment>
<dbReference type="PROSITE" id="PS01150">
    <property type="entry name" value="COMPLEX1_20K"/>
    <property type="match status" value="1"/>
</dbReference>
<keyword evidence="6" id="KW-0411">Iron-sulfur</keyword>
<dbReference type="GO" id="GO:0048038">
    <property type="term" value="F:quinone binding"/>
    <property type="evidence" value="ECO:0007669"/>
    <property type="project" value="InterPro"/>
</dbReference>
<dbReference type="PANTHER" id="PTHR42989:SF1">
    <property type="entry name" value="FORMATE HYDROGENLYASE SUBUNIT 7-RELATED"/>
    <property type="match status" value="1"/>
</dbReference>
<evidence type="ECO:0000256" key="5">
    <source>
        <dbReference type="ARBA" id="ARBA00023004"/>
    </source>
</evidence>
<accession>A0A2G6MRV0</accession>
<keyword evidence="3" id="KW-0004">4Fe-4S</keyword>
<dbReference type="NCBIfam" id="NF005012">
    <property type="entry name" value="PRK06411.1"/>
    <property type="match status" value="1"/>
</dbReference>
<evidence type="ECO:0000256" key="3">
    <source>
        <dbReference type="ARBA" id="ARBA00022485"/>
    </source>
</evidence>
<protein>
    <submittedName>
        <fullName evidence="8">Hydrogenase</fullName>
    </submittedName>
</protein>
<dbReference type="InterPro" id="IPR006138">
    <property type="entry name" value="NADH_UQ_OxRdtase_20Kd_su"/>
</dbReference>
<reference evidence="8 9" key="1">
    <citation type="submission" date="2017-10" db="EMBL/GenBank/DDBJ databases">
        <title>Novel microbial diversity and functional potential in the marine mammal oral microbiome.</title>
        <authorList>
            <person name="Dudek N.K."/>
            <person name="Sun C.L."/>
            <person name="Burstein D."/>
            <person name="Kantor R.S."/>
            <person name="Aliaga Goltsman D.S."/>
            <person name="Bik E.M."/>
            <person name="Thomas B.C."/>
            <person name="Banfield J.F."/>
            <person name="Relman D.A."/>
        </authorList>
    </citation>
    <scope>NUCLEOTIDE SEQUENCE [LARGE SCALE GENOMIC DNA]</scope>
    <source>
        <strain evidence="8">DOLJORAL78_47_202</strain>
    </source>
</reference>
<dbReference type="Pfam" id="PF01058">
    <property type="entry name" value="Oxidored_q6"/>
    <property type="match status" value="1"/>
</dbReference>
<keyword evidence="4" id="KW-0479">Metal-binding</keyword>
<dbReference type="Proteomes" id="UP000231203">
    <property type="component" value="Unassembled WGS sequence"/>
</dbReference>
<dbReference type="GO" id="GO:0051539">
    <property type="term" value="F:4 iron, 4 sulfur cluster binding"/>
    <property type="evidence" value="ECO:0007669"/>
    <property type="project" value="UniProtKB-KW"/>
</dbReference>
<sequence>MLSVLKNRFEQGCRTNRYPKEQVQLFPRYRGRPVIQDNISTATLEACTAACPQDALDEQNKKIDMGRCVFCGTCENISNGQIKFSNDYEIATSERADLITSGDLPALAGHSRQHFKKLFGRSLQLRQVSAAGCNACEADLNVLATPFFDLARFGINFVASPRHADGIVVTGPISRNMKTALLQTYEATPAPKVVIAVGACTISGGPFTGSPEITEGLDKILPVDLFIPGCPPHPMTNLHALLSFFKSLFDN</sequence>
<proteinExistence type="inferred from homology"/>